<feature type="region of interest" description="Disordered" evidence="1">
    <location>
        <begin position="1"/>
        <end position="67"/>
    </location>
</feature>
<evidence type="ECO:0000313" key="2">
    <source>
        <dbReference type="EMBL" id="CAA2970793.1"/>
    </source>
</evidence>
<gene>
    <name evidence="2" type="ORF">OLEA9_A014964</name>
</gene>
<protein>
    <submittedName>
        <fullName evidence="2">Uncharacterized protein</fullName>
    </submittedName>
</protein>
<accession>A0A8S0QWJ9</accession>
<evidence type="ECO:0000313" key="3">
    <source>
        <dbReference type="Proteomes" id="UP000594638"/>
    </source>
</evidence>
<feature type="compositionally biased region" description="Polar residues" evidence="1">
    <location>
        <begin position="21"/>
        <end position="37"/>
    </location>
</feature>
<dbReference type="Proteomes" id="UP000594638">
    <property type="component" value="Unassembled WGS sequence"/>
</dbReference>
<evidence type="ECO:0000256" key="1">
    <source>
        <dbReference type="SAM" id="MobiDB-lite"/>
    </source>
</evidence>
<feature type="compositionally biased region" description="Polar residues" evidence="1">
    <location>
        <begin position="58"/>
        <end position="67"/>
    </location>
</feature>
<dbReference type="AlphaFoldDB" id="A0A8S0QWJ9"/>
<name>A0A8S0QWJ9_OLEEU</name>
<sequence length="67" mass="6917">MSGPSSAGSIGLGPIREEDSPTNVPESNVPQEANSAPSAYFGSCSKMNDEDVDEEDPSSTISEPADE</sequence>
<proteinExistence type="predicted"/>
<keyword evidence="3" id="KW-1185">Reference proteome</keyword>
<organism evidence="2 3">
    <name type="scientific">Olea europaea subsp. europaea</name>
    <dbReference type="NCBI Taxonomy" id="158383"/>
    <lineage>
        <taxon>Eukaryota</taxon>
        <taxon>Viridiplantae</taxon>
        <taxon>Streptophyta</taxon>
        <taxon>Embryophyta</taxon>
        <taxon>Tracheophyta</taxon>
        <taxon>Spermatophyta</taxon>
        <taxon>Magnoliopsida</taxon>
        <taxon>eudicotyledons</taxon>
        <taxon>Gunneridae</taxon>
        <taxon>Pentapetalae</taxon>
        <taxon>asterids</taxon>
        <taxon>lamiids</taxon>
        <taxon>Lamiales</taxon>
        <taxon>Oleaceae</taxon>
        <taxon>Oleeae</taxon>
        <taxon>Olea</taxon>
    </lineage>
</organism>
<comment type="caution">
    <text evidence="2">The sequence shown here is derived from an EMBL/GenBank/DDBJ whole genome shotgun (WGS) entry which is preliminary data.</text>
</comment>
<dbReference type="EMBL" id="CACTIH010001985">
    <property type="protein sequence ID" value="CAA2970793.1"/>
    <property type="molecule type" value="Genomic_DNA"/>
</dbReference>
<dbReference type="Gramene" id="OE9A014964T1">
    <property type="protein sequence ID" value="OE9A014964C1"/>
    <property type="gene ID" value="OE9A014964"/>
</dbReference>
<reference evidence="2 3" key="1">
    <citation type="submission" date="2019-12" db="EMBL/GenBank/DDBJ databases">
        <authorList>
            <person name="Alioto T."/>
            <person name="Alioto T."/>
            <person name="Gomez Garrido J."/>
        </authorList>
    </citation>
    <scope>NUCLEOTIDE SEQUENCE [LARGE SCALE GENOMIC DNA]</scope>
</reference>